<proteinExistence type="predicted"/>
<dbReference type="KEGG" id="blr:BRLA_c006790"/>
<evidence type="ECO:0000313" key="2">
    <source>
        <dbReference type="EMBL" id="AIG25037.1"/>
    </source>
</evidence>
<name>A0A075QXC4_BRELA</name>
<gene>
    <name evidence="2" type="ORF">BRLA_c006790</name>
</gene>
<feature type="transmembrane region" description="Helical" evidence="1">
    <location>
        <begin position="32"/>
        <end position="51"/>
    </location>
</feature>
<organism evidence="2 3">
    <name type="scientific">Brevibacillus laterosporus LMG 15441</name>
    <dbReference type="NCBI Taxonomy" id="1042163"/>
    <lineage>
        <taxon>Bacteria</taxon>
        <taxon>Bacillati</taxon>
        <taxon>Bacillota</taxon>
        <taxon>Bacilli</taxon>
        <taxon>Bacillales</taxon>
        <taxon>Paenibacillaceae</taxon>
        <taxon>Brevibacillus</taxon>
    </lineage>
</organism>
<sequence length="58" mass="6298">MNQYKLVTFFLAVLVAFCLVGVGVFIGLKSALGIIGCLVLATCLMGFGFSYKKKHLRP</sequence>
<feature type="transmembrane region" description="Helical" evidence="1">
    <location>
        <begin position="7"/>
        <end position="26"/>
    </location>
</feature>
<dbReference type="EMBL" id="CP007806">
    <property type="protein sequence ID" value="AIG25037.1"/>
    <property type="molecule type" value="Genomic_DNA"/>
</dbReference>
<evidence type="ECO:0000256" key="1">
    <source>
        <dbReference type="SAM" id="Phobius"/>
    </source>
</evidence>
<dbReference type="InterPro" id="IPR035211">
    <property type="entry name" value="DUF5325"/>
</dbReference>
<keyword evidence="1" id="KW-0812">Transmembrane</keyword>
<protein>
    <recommendedName>
        <fullName evidence="4">YlaF family protein</fullName>
    </recommendedName>
</protein>
<evidence type="ECO:0000313" key="3">
    <source>
        <dbReference type="Proteomes" id="UP000005850"/>
    </source>
</evidence>
<dbReference type="RefSeq" id="WP_003335475.1">
    <property type="nucleotide sequence ID" value="NZ_CP007806.1"/>
</dbReference>
<reference evidence="2 3" key="1">
    <citation type="journal article" date="2011" name="J. Bacteriol.">
        <title>Genome sequence of Brevibacillus laterosporus LMG 15441, a pathogen of invertebrates.</title>
        <authorList>
            <person name="Djukic M."/>
            <person name="Poehlein A."/>
            <person name="Thurmer A."/>
            <person name="Daniel R."/>
        </authorList>
    </citation>
    <scope>NUCLEOTIDE SEQUENCE [LARGE SCALE GENOMIC DNA]</scope>
    <source>
        <strain evidence="2 3">LMG 15441</strain>
    </source>
</reference>
<accession>A0A075QXC4</accession>
<evidence type="ECO:0008006" key="4">
    <source>
        <dbReference type="Google" id="ProtNLM"/>
    </source>
</evidence>
<dbReference type="Proteomes" id="UP000005850">
    <property type="component" value="Chromosome"/>
</dbReference>
<dbReference type="Pfam" id="PF17259">
    <property type="entry name" value="DUF5325"/>
    <property type="match status" value="1"/>
</dbReference>
<keyword evidence="1" id="KW-1133">Transmembrane helix</keyword>
<dbReference type="AlphaFoldDB" id="A0A075QXC4"/>
<keyword evidence="1" id="KW-0472">Membrane</keyword>
<keyword evidence="3" id="KW-1185">Reference proteome</keyword>
<dbReference type="HOGENOM" id="CLU_202626_0_2_9"/>